<evidence type="ECO:0000256" key="2">
    <source>
        <dbReference type="ARBA" id="ARBA00006642"/>
    </source>
</evidence>
<comment type="similarity">
    <text evidence="2 14">Belongs to the DapB family.</text>
</comment>
<keyword evidence="8 14" id="KW-0520">NAD</keyword>
<dbReference type="Pfam" id="PF05173">
    <property type="entry name" value="DapB_C"/>
    <property type="match status" value="1"/>
</dbReference>
<feature type="active site" description="Proton donor/acceptor" evidence="14">
    <location>
        <position position="168"/>
    </location>
</feature>
<feature type="domain" description="Dihydrodipicolinate reductase C-terminal" evidence="16">
    <location>
        <begin position="141"/>
        <end position="277"/>
    </location>
</feature>
<dbReference type="AlphaFoldDB" id="F3KSA5"/>
<dbReference type="GO" id="GO:0051287">
    <property type="term" value="F:NAD binding"/>
    <property type="evidence" value="ECO:0007669"/>
    <property type="project" value="UniProtKB-UniRule"/>
</dbReference>
<feature type="active site" description="Proton donor" evidence="14">
    <location>
        <position position="172"/>
    </location>
</feature>
<comment type="subunit">
    <text evidence="14">Homotetramer.</text>
</comment>
<evidence type="ECO:0000256" key="6">
    <source>
        <dbReference type="ARBA" id="ARBA00022915"/>
    </source>
</evidence>
<evidence type="ECO:0000313" key="18">
    <source>
        <dbReference type="Proteomes" id="UP000016368"/>
    </source>
</evidence>
<keyword evidence="6 14" id="KW-0220">Diaminopimelate biosynthesis</keyword>
<comment type="subcellular location">
    <subcellularLocation>
        <location evidence="1 14">Cytoplasm</location>
    </subcellularLocation>
</comment>
<dbReference type="GO" id="GO:0050661">
    <property type="term" value="F:NADP binding"/>
    <property type="evidence" value="ECO:0007669"/>
    <property type="project" value="UniProtKB-UniRule"/>
</dbReference>
<dbReference type="UniPathway" id="UPA00034">
    <property type="reaction ID" value="UER00018"/>
</dbReference>
<dbReference type="GO" id="GO:0009089">
    <property type="term" value="P:lysine biosynthetic process via diaminopimelate"/>
    <property type="evidence" value="ECO:0007669"/>
    <property type="project" value="UniProtKB-UniRule"/>
</dbReference>
<evidence type="ECO:0000259" key="15">
    <source>
        <dbReference type="Pfam" id="PF01113"/>
    </source>
</evidence>
<dbReference type="FunFam" id="3.40.50.720:FF:000048">
    <property type="entry name" value="4-hydroxy-tetrahydrodipicolinate reductase"/>
    <property type="match status" value="1"/>
</dbReference>
<keyword evidence="7 14" id="KW-0560">Oxidoreductase</keyword>
<feature type="binding site" evidence="14">
    <location>
        <position position="48"/>
    </location>
    <ligand>
        <name>NAD(+)</name>
        <dbReference type="ChEBI" id="CHEBI:57540"/>
    </ligand>
</feature>
<feature type="binding site" evidence="14">
    <location>
        <position position="169"/>
    </location>
    <ligand>
        <name>(S)-2,3,4,5-tetrahydrodipicolinate</name>
        <dbReference type="ChEBI" id="CHEBI:16845"/>
    </ligand>
</feature>
<dbReference type="OrthoDB" id="9790352at2"/>
<keyword evidence="18" id="KW-1185">Reference proteome</keyword>
<dbReference type="HAMAP" id="MF_00102">
    <property type="entry name" value="DapB"/>
    <property type="match status" value="1"/>
</dbReference>
<evidence type="ECO:0000256" key="11">
    <source>
        <dbReference type="ARBA" id="ARBA00038983"/>
    </source>
</evidence>
<dbReference type="InterPro" id="IPR000846">
    <property type="entry name" value="DapB_N"/>
</dbReference>
<dbReference type="SUPFAM" id="SSF51735">
    <property type="entry name" value="NAD(P)-binding Rossmann-fold domains"/>
    <property type="match status" value="1"/>
</dbReference>
<dbReference type="eggNOG" id="COG0289">
    <property type="taxonomic scope" value="Bacteria"/>
</dbReference>
<dbReference type="Gene3D" id="3.40.50.720">
    <property type="entry name" value="NAD(P)-binding Rossmann-like Domain"/>
    <property type="match status" value="1"/>
</dbReference>
<evidence type="ECO:0000256" key="7">
    <source>
        <dbReference type="ARBA" id="ARBA00023002"/>
    </source>
</evidence>
<feature type="binding site" evidence="14">
    <location>
        <begin position="111"/>
        <end position="113"/>
    </location>
    <ligand>
        <name>NAD(+)</name>
        <dbReference type="ChEBI" id="CHEBI:57540"/>
    </ligand>
</feature>
<dbReference type="InterPro" id="IPR023940">
    <property type="entry name" value="DHDPR_bac"/>
</dbReference>
<name>F3KSA5_9BURK</name>
<dbReference type="EC" id="1.17.1.8" evidence="11 14"/>
<evidence type="ECO:0000256" key="9">
    <source>
        <dbReference type="ARBA" id="ARBA00023154"/>
    </source>
</evidence>
<dbReference type="NCBIfam" id="TIGR00036">
    <property type="entry name" value="dapB"/>
    <property type="match status" value="1"/>
</dbReference>
<keyword evidence="5 14" id="KW-0521">NADP</keyword>
<comment type="caution">
    <text evidence="14">Lacks conserved residue(s) required for the propagation of feature annotation.</text>
</comment>
<dbReference type="PIRSF" id="PIRSF000161">
    <property type="entry name" value="DHPR"/>
    <property type="match status" value="1"/>
</dbReference>
<feature type="domain" description="Dihydrodipicolinate reductase N-terminal" evidence="15">
    <location>
        <begin position="17"/>
        <end position="138"/>
    </location>
</feature>
<evidence type="ECO:0000256" key="8">
    <source>
        <dbReference type="ARBA" id="ARBA00023027"/>
    </source>
</evidence>
<dbReference type="Gene3D" id="3.30.360.10">
    <property type="entry name" value="Dihydrodipicolinate Reductase, domain 2"/>
    <property type="match status" value="1"/>
</dbReference>
<dbReference type="GO" id="GO:0019877">
    <property type="term" value="P:diaminopimelate biosynthetic process"/>
    <property type="evidence" value="ECO:0007669"/>
    <property type="project" value="UniProtKB-UniRule"/>
</dbReference>
<evidence type="ECO:0000256" key="3">
    <source>
        <dbReference type="ARBA" id="ARBA00022490"/>
    </source>
</evidence>
<comment type="caution">
    <text evidence="14">Was originally thought to be a dihydrodipicolinate reductase (DHDPR), catalyzing the conversion of dihydrodipicolinate to tetrahydrodipicolinate. However, it was shown in E.coli that the substrate of the enzymatic reaction is not dihydrodipicolinate (DHDP) but in fact (2S,4S)-4-hydroxy-2,3,4,5-tetrahydrodipicolinic acid (HTPA), the product released by the DapA-catalyzed reaction.</text>
</comment>
<comment type="catalytic activity">
    <reaction evidence="13 14">
        <text>(S)-2,3,4,5-tetrahydrodipicolinate + NAD(+) + H2O = (2S,4S)-4-hydroxy-2,3,4,5-tetrahydrodipicolinate + NADH + H(+)</text>
        <dbReference type="Rhea" id="RHEA:35323"/>
        <dbReference type="ChEBI" id="CHEBI:15377"/>
        <dbReference type="ChEBI" id="CHEBI:15378"/>
        <dbReference type="ChEBI" id="CHEBI:16845"/>
        <dbReference type="ChEBI" id="CHEBI:57540"/>
        <dbReference type="ChEBI" id="CHEBI:57945"/>
        <dbReference type="ChEBI" id="CHEBI:67139"/>
        <dbReference type="EC" id="1.17.1.8"/>
    </reaction>
</comment>
<dbReference type="STRING" id="887062.HGR_06671"/>
<dbReference type="SUPFAM" id="SSF55347">
    <property type="entry name" value="Glyceraldehyde-3-phosphate dehydrogenase-like, C-terminal domain"/>
    <property type="match status" value="1"/>
</dbReference>
<dbReference type="InterPro" id="IPR036291">
    <property type="entry name" value="NAD(P)-bd_dom_sf"/>
</dbReference>
<sequence length="280" mass="29256">MSLATTSSTPATARRYRVAVAGASGRMGRMLIEAVQASTSHQLAGALDQPQSAALGQEATAFLGQTSGVAITSDLRAGLQDAGTLIDFTRPEGTMAHLAVCRELGVALVIGTTGFSDAQKAEISAAARDIPIVLAPNMSVGVNVTLKLLAMAAQALSTGYDIEIIEAHHRHKVDAPSGTALKMGEVIAEALGRDLKDCAVYERYGHTGERDPSTIGFSTIRGGDIVGDHTVLFAGTGERIEITHKSASRATYAQGSLRAVSFLADKQNGLYDMFDVLGLK</sequence>
<dbReference type="RefSeq" id="WP_006297360.1">
    <property type="nucleotide sequence ID" value="NZ_AEGR01000050.1"/>
</dbReference>
<evidence type="ECO:0000256" key="4">
    <source>
        <dbReference type="ARBA" id="ARBA00022605"/>
    </source>
</evidence>
<organism evidence="17 18">
    <name type="scientific">Hylemonella gracilis ATCC 19624</name>
    <dbReference type="NCBI Taxonomy" id="887062"/>
    <lineage>
        <taxon>Bacteria</taxon>
        <taxon>Pseudomonadati</taxon>
        <taxon>Pseudomonadota</taxon>
        <taxon>Betaproteobacteria</taxon>
        <taxon>Burkholderiales</taxon>
        <taxon>Comamonadaceae</taxon>
        <taxon>Hylemonella</taxon>
    </lineage>
</organism>
<dbReference type="FunFam" id="3.30.360.10:FF:000004">
    <property type="entry name" value="4-hydroxy-tetrahydrodipicolinate reductase"/>
    <property type="match status" value="1"/>
</dbReference>
<comment type="catalytic activity">
    <reaction evidence="12 14">
        <text>(S)-2,3,4,5-tetrahydrodipicolinate + NADP(+) + H2O = (2S,4S)-4-hydroxy-2,3,4,5-tetrahydrodipicolinate + NADPH + H(+)</text>
        <dbReference type="Rhea" id="RHEA:35331"/>
        <dbReference type="ChEBI" id="CHEBI:15377"/>
        <dbReference type="ChEBI" id="CHEBI:15378"/>
        <dbReference type="ChEBI" id="CHEBI:16845"/>
        <dbReference type="ChEBI" id="CHEBI:57783"/>
        <dbReference type="ChEBI" id="CHEBI:58349"/>
        <dbReference type="ChEBI" id="CHEBI:67139"/>
        <dbReference type="EC" id="1.17.1.8"/>
    </reaction>
</comment>
<dbReference type="GO" id="GO:0005829">
    <property type="term" value="C:cytosol"/>
    <property type="evidence" value="ECO:0007669"/>
    <property type="project" value="TreeGrafter"/>
</dbReference>
<dbReference type="EMBL" id="AEGR01000050">
    <property type="protein sequence ID" value="EGI77299.1"/>
    <property type="molecule type" value="Genomic_DNA"/>
</dbReference>
<evidence type="ECO:0000256" key="10">
    <source>
        <dbReference type="ARBA" id="ARBA00037922"/>
    </source>
</evidence>
<gene>
    <name evidence="14" type="primary">dapB</name>
    <name evidence="17" type="ORF">HGR_06671</name>
</gene>
<feature type="binding site" evidence="14">
    <location>
        <begin position="135"/>
        <end position="138"/>
    </location>
    <ligand>
        <name>NAD(+)</name>
        <dbReference type="ChEBI" id="CHEBI:57540"/>
    </ligand>
</feature>
<dbReference type="InterPro" id="IPR022664">
    <property type="entry name" value="DapB_N_CS"/>
</dbReference>
<dbReference type="InterPro" id="IPR022663">
    <property type="entry name" value="DapB_C"/>
</dbReference>
<reference evidence="17 18" key="1">
    <citation type="journal article" date="2011" name="EMBO J.">
        <title>Structural diversity of bacterial flagellar motors.</title>
        <authorList>
            <person name="Chen S."/>
            <person name="Beeby M."/>
            <person name="Murphy G.E."/>
            <person name="Leadbetter J.R."/>
            <person name="Hendrixson D.R."/>
            <person name="Briegel A."/>
            <person name="Li Z."/>
            <person name="Shi J."/>
            <person name="Tocheva E.I."/>
            <person name="Muller A."/>
            <person name="Dobro M.J."/>
            <person name="Jensen G.J."/>
        </authorList>
    </citation>
    <scope>NUCLEOTIDE SEQUENCE [LARGE SCALE GENOMIC DNA]</scope>
    <source>
        <strain evidence="17 18">ATCC 19624</strain>
    </source>
</reference>
<dbReference type="Pfam" id="PF01113">
    <property type="entry name" value="DapB_N"/>
    <property type="match status" value="1"/>
</dbReference>
<comment type="caution">
    <text evidence="17">The sequence shown here is derived from an EMBL/GenBank/DDBJ whole genome shotgun (WGS) entry which is preliminary data.</text>
</comment>
<keyword evidence="4 14" id="KW-0028">Amino-acid biosynthesis</keyword>
<comment type="function">
    <text evidence="14">Catalyzes the conversion of 4-hydroxy-tetrahydrodipicolinate (HTPA) to tetrahydrodipicolinate.</text>
</comment>
<evidence type="ECO:0000256" key="5">
    <source>
        <dbReference type="ARBA" id="ARBA00022857"/>
    </source>
</evidence>
<comment type="pathway">
    <text evidence="10 14">Amino-acid biosynthesis; L-lysine biosynthesis via DAP pathway; (S)-tetrahydrodipicolinate from L-aspartate: step 4/4.</text>
</comment>
<evidence type="ECO:0000256" key="1">
    <source>
        <dbReference type="ARBA" id="ARBA00004496"/>
    </source>
</evidence>
<protein>
    <recommendedName>
        <fullName evidence="11 14">4-hydroxy-tetrahydrodipicolinate reductase</fullName>
        <shortName evidence="14">HTPA reductase</shortName>
        <ecNumber evidence="11 14">1.17.1.8</ecNumber>
    </recommendedName>
</protein>
<evidence type="ECO:0000256" key="12">
    <source>
        <dbReference type="ARBA" id="ARBA00049080"/>
    </source>
</evidence>
<feature type="binding site" evidence="14">
    <location>
        <begin position="178"/>
        <end position="179"/>
    </location>
    <ligand>
        <name>(S)-2,3,4,5-tetrahydrodipicolinate</name>
        <dbReference type="ChEBI" id="CHEBI:16845"/>
    </ligand>
</feature>
<evidence type="ECO:0000256" key="14">
    <source>
        <dbReference type="HAMAP-Rule" id="MF_00102"/>
    </source>
</evidence>
<dbReference type="GO" id="GO:0008839">
    <property type="term" value="F:4-hydroxy-tetrahydrodipicolinate reductase"/>
    <property type="evidence" value="ECO:0007669"/>
    <property type="project" value="UniProtKB-UniRule"/>
</dbReference>
<evidence type="ECO:0000313" key="17">
    <source>
        <dbReference type="EMBL" id="EGI77299.1"/>
    </source>
</evidence>
<dbReference type="PANTHER" id="PTHR20836:SF0">
    <property type="entry name" value="4-HYDROXY-TETRAHYDRODIPICOLINATE REDUCTASE 1, CHLOROPLASTIC-RELATED"/>
    <property type="match status" value="1"/>
</dbReference>
<dbReference type="PANTHER" id="PTHR20836">
    <property type="entry name" value="DIHYDRODIPICOLINATE REDUCTASE"/>
    <property type="match status" value="1"/>
</dbReference>
<dbReference type="CDD" id="cd02274">
    <property type="entry name" value="DHDPR_N"/>
    <property type="match status" value="1"/>
</dbReference>
<proteinExistence type="inferred from homology"/>
<dbReference type="PROSITE" id="PS01298">
    <property type="entry name" value="DAPB"/>
    <property type="match status" value="1"/>
</dbReference>
<keyword evidence="3 14" id="KW-0963">Cytoplasm</keyword>
<evidence type="ECO:0000256" key="13">
    <source>
        <dbReference type="ARBA" id="ARBA00049396"/>
    </source>
</evidence>
<keyword evidence="9 14" id="KW-0457">Lysine biosynthesis</keyword>
<accession>F3KSA5</accession>
<feature type="binding site" evidence="14">
    <location>
        <begin position="22"/>
        <end position="27"/>
    </location>
    <ligand>
        <name>NAD(+)</name>
        <dbReference type="ChEBI" id="CHEBI:57540"/>
    </ligand>
</feature>
<dbReference type="GO" id="GO:0016726">
    <property type="term" value="F:oxidoreductase activity, acting on CH or CH2 groups, NAD or NADP as acceptor"/>
    <property type="evidence" value="ECO:0007669"/>
    <property type="project" value="UniProtKB-UniRule"/>
</dbReference>
<evidence type="ECO:0000259" key="16">
    <source>
        <dbReference type="Pfam" id="PF05173"/>
    </source>
</evidence>
<dbReference type="Proteomes" id="UP000016368">
    <property type="component" value="Unassembled WGS sequence"/>
</dbReference>